<proteinExistence type="predicted"/>
<dbReference type="Proteomes" id="UP001272242">
    <property type="component" value="Unassembled WGS sequence"/>
</dbReference>
<gene>
    <name evidence="2" type="ORF">R5W23_003216</name>
</gene>
<keyword evidence="3" id="KW-1185">Reference proteome</keyword>
<feature type="region of interest" description="Disordered" evidence="1">
    <location>
        <begin position="14"/>
        <end position="35"/>
    </location>
</feature>
<comment type="caution">
    <text evidence="2">The sequence shown here is derived from an EMBL/GenBank/DDBJ whole genome shotgun (WGS) entry which is preliminary data.</text>
</comment>
<feature type="compositionally biased region" description="Basic and acidic residues" evidence="1">
    <location>
        <begin position="316"/>
        <end position="344"/>
    </location>
</feature>
<dbReference type="EMBL" id="JAXBLV010000200">
    <property type="protein sequence ID" value="MDY3561788.1"/>
    <property type="molecule type" value="Genomic_DNA"/>
</dbReference>
<dbReference type="RefSeq" id="WP_320688137.1">
    <property type="nucleotide sequence ID" value="NZ_JAXBLV010000200.1"/>
</dbReference>
<reference evidence="3" key="1">
    <citation type="journal article" date="2023" name="Mar. Drugs">
        <title>Gemmata algarum, a Novel Planctomycete Isolated from an Algal Mat, Displays Antimicrobial Activity.</title>
        <authorList>
            <person name="Kumar G."/>
            <person name="Kallscheuer N."/>
            <person name="Kashif M."/>
            <person name="Ahamad S."/>
            <person name="Jagadeeshwari U."/>
            <person name="Pannikurungottu S."/>
            <person name="Haufschild T."/>
            <person name="Kabuu M."/>
            <person name="Sasikala C."/>
            <person name="Jogler C."/>
            <person name="Ramana C."/>
        </authorList>
    </citation>
    <scope>NUCLEOTIDE SEQUENCE [LARGE SCALE GENOMIC DNA]</scope>
    <source>
        <strain evidence="3">JC673</strain>
    </source>
</reference>
<protein>
    <recommendedName>
        <fullName evidence="4">Cytochrome P460 domain-containing protein</fullName>
    </recommendedName>
</protein>
<evidence type="ECO:0000313" key="3">
    <source>
        <dbReference type="Proteomes" id="UP001272242"/>
    </source>
</evidence>
<organism evidence="2 3">
    <name type="scientific">Gemmata algarum</name>
    <dbReference type="NCBI Taxonomy" id="2975278"/>
    <lineage>
        <taxon>Bacteria</taxon>
        <taxon>Pseudomonadati</taxon>
        <taxon>Planctomycetota</taxon>
        <taxon>Planctomycetia</taxon>
        <taxon>Gemmatales</taxon>
        <taxon>Gemmataceae</taxon>
        <taxon>Gemmata</taxon>
    </lineage>
</organism>
<evidence type="ECO:0000256" key="1">
    <source>
        <dbReference type="SAM" id="MobiDB-lite"/>
    </source>
</evidence>
<evidence type="ECO:0008006" key="4">
    <source>
        <dbReference type="Google" id="ProtNLM"/>
    </source>
</evidence>
<sequence length="458" mass="51389">MNLLAAVIGCGPAPVSTTAPVESPRPVAASDAQPPTELVFAEPEKGTEEDRAVLNQFSWRDFIALNWPAAAQRGVADTTKNLGDPAERVVWESWKSVDELFSADPIRNPPTDWDSYKATLSIRFLDRDKKQQHHSAPNGLPAQETGKVKLLQQLARLEDVNHNLLDVNQAVLATAKGSPLVAQNKTFVRFETRMNREAYDFMKQGEYYIKEKQPAKLTFPNQAIHIKAAWMELPEQGTPAQTEALRKRFYSTTAKLIEWTDEPNPRPILKDRVVGLVGLHIVHKTPGRPDWIWSTFEHRDNLLPERGPGTPPASFSRKDPAPAAAEHNKPQLDPLEPRKPLPQIKDEHVTEVVRVQKIHETTADVNKDIWSKAPVRGTVWENYQLIGTQWPKFGLRTRPTDGGSAENRLPKNLANVTMETFFPANRMSCLQCHISAAPGEFVFHPERAVSVPQVTKKP</sequence>
<feature type="region of interest" description="Disordered" evidence="1">
    <location>
        <begin position="303"/>
        <end position="344"/>
    </location>
</feature>
<accession>A0ABU5F3S0</accession>
<evidence type="ECO:0000313" key="2">
    <source>
        <dbReference type="EMBL" id="MDY3561788.1"/>
    </source>
</evidence>
<name>A0ABU5F3S0_9BACT</name>